<keyword evidence="3" id="KW-0560">Oxidoreductase</keyword>
<keyword evidence="1" id="KW-0479">Metal-binding</keyword>
<keyword evidence="3" id="KW-0223">Dioxygenase</keyword>
<keyword evidence="3" id="KW-0456">Lyase</keyword>
<protein>
    <submittedName>
        <fullName evidence="3">Catechol 2,3-dioxygenase-like lactoylglutathione lyase family enzyme</fullName>
    </submittedName>
</protein>
<evidence type="ECO:0000256" key="1">
    <source>
        <dbReference type="ARBA" id="ARBA00022723"/>
    </source>
</evidence>
<dbReference type="AlphaFoldDB" id="A0A4R1EP66"/>
<dbReference type="GO" id="GO:0051213">
    <property type="term" value="F:dioxygenase activity"/>
    <property type="evidence" value="ECO:0007669"/>
    <property type="project" value="UniProtKB-KW"/>
</dbReference>
<dbReference type="InterPro" id="IPR051785">
    <property type="entry name" value="MMCE/EMCE_epimerase"/>
</dbReference>
<dbReference type="GO" id="GO:0016829">
    <property type="term" value="F:lyase activity"/>
    <property type="evidence" value="ECO:0007669"/>
    <property type="project" value="UniProtKB-KW"/>
</dbReference>
<name>A0A4R1EP66_9GAMM</name>
<dbReference type="PANTHER" id="PTHR43048">
    <property type="entry name" value="METHYLMALONYL-COA EPIMERASE"/>
    <property type="match status" value="1"/>
</dbReference>
<dbReference type="Gene3D" id="3.10.180.10">
    <property type="entry name" value="2,3-Dihydroxybiphenyl 1,2-Dioxygenase, domain 1"/>
    <property type="match status" value="1"/>
</dbReference>
<dbReference type="SUPFAM" id="SSF54593">
    <property type="entry name" value="Glyoxalase/Bleomycin resistance protein/Dihydroxybiphenyl dioxygenase"/>
    <property type="match status" value="1"/>
</dbReference>
<feature type="domain" description="VOC" evidence="2">
    <location>
        <begin position="35"/>
        <end position="181"/>
    </location>
</feature>
<gene>
    <name evidence="3" type="ORF">EV695_3814</name>
</gene>
<dbReference type="InterPro" id="IPR037523">
    <property type="entry name" value="VOC_core"/>
</dbReference>
<dbReference type="PROSITE" id="PS51819">
    <property type="entry name" value="VOC"/>
    <property type="match status" value="1"/>
</dbReference>
<dbReference type="GO" id="GO:0046872">
    <property type="term" value="F:metal ion binding"/>
    <property type="evidence" value="ECO:0007669"/>
    <property type="project" value="UniProtKB-KW"/>
</dbReference>
<evidence type="ECO:0000259" key="2">
    <source>
        <dbReference type="PROSITE" id="PS51819"/>
    </source>
</evidence>
<sequence>MSKKLSEIMSKCVGVFLLAFGMNTVTLAELPGMRGTQHIGITVPNVDKATEFFVDVMGCKSFFSFGPFGPFDDDWMTKNLNVNPRAVIDTITMVRCANGPAFEIFKYSSPDQNQKPPKNSDIGGFHVGFYVDDMEKAVKYLRDNDVKVLENPHPLTGTPLEGEEWVYFLSPWGMQMELVSFPEGIAHEKKTGEALWDPRSK</sequence>
<organism evidence="3 4">
    <name type="scientific">Cocleimonas flava</name>
    <dbReference type="NCBI Taxonomy" id="634765"/>
    <lineage>
        <taxon>Bacteria</taxon>
        <taxon>Pseudomonadati</taxon>
        <taxon>Pseudomonadota</taxon>
        <taxon>Gammaproteobacteria</taxon>
        <taxon>Thiotrichales</taxon>
        <taxon>Thiotrichaceae</taxon>
        <taxon>Cocleimonas</taxon>
    </lineage>
</organism>
<comment type="caution">
    <text evidence="3">The sequence shown here is derived from an EMBL/GenBank/DDBJ whole genome shotgun (WGS) entry which is preliminary data.</text>
</comment>
<dbReference type="GO" id="GO:0046491">
    <property type="term" value="P:L-methylmalonyl-CoA metabolic process"/>
    <property type="evidence" value="ECO:0007669"/>
    <property type="project" value="TreeGrafter"/>
</dbReference>
<evidence type="ECO:0000313" key="4">
    <source>
        <dbReference type="Proteomes" id="UP000294887"/>
    </source>
</evidence>
<reference evidence="3 4" key="1">
    <citation type="submission" date="2019-03" db="EMBL/GenBank/DDBJ databases">
        <title>Genomic Encyclopedia of Type Strains, Phase IV (KMG-IV): sequencing the most valuable type-strain genomes for metagenomic binning, comparative biology and taxonomic classification.</title>
        <authorList>
            <person name="Goeker M."/>
        </authorList>
    </citation>
    <scope>NUCLEOTIDE SEQUENCE [LARGE SCALE GENOMIC DNA]</scope>
    <source>
        <strain evidence="3 4">DSM 24830</strain>
    </source>
</reference>
<accession>A0A4R1EP66</accession>
<proteinExistence type="predicted"/>
<keyword evidence="4" id="KW-1185">Reference proteome</keyword>
<dbReference type="Pfam" id="PF13669">
    <property type="entry name" value="Glyoxalase_4"/>
    <property type="match status" value="1"/>
</dbReference>
<dbReference type="InterPro" id="IPR029068">
    <property type="entry name" value="Glyas_Bleomycin-R_OHBP_Dase"/>
</dbReference>
<dbReference type="EMBL" id="SMFQ01000005">
    <property type="protein sequence ID" value="TCJ83076.1"/>
    <property type="molecule type" value="Genomic_DNA"/>
</dbReference>
<dbReference type="GO" id="GO:0004493">
    <property type="term" value="F:methylmalonyl-CoA epimerase activity"/>
    <property type="evidence" value="ECO:0007669"/>
    <property type="project" value="TreeGrafter"/>
</dbReference>
<evidence type="ECO:0000313" key="3">
    <source>
        <dbReference type="EMBL" id="TCJ83076.1"/>
    </source>
</evidence>
<dbReference type="PANTHER" id="PTHR43048:SF6">
    <property type="entry name" value="BLR8189 PROTEIN"/>
    <property type="match status" value="1"/>
</dbReference>
<dbReference type="Proteomes" id="UP000294887">
    <property type="component" value="Unassembled WGS sequence"/>
</dbReference>